<sequence>MSSLLSLLSQYNILTKTAEYLSTLDLLHLGLANSSFHAIILHSTPIFNRLKLTALCDGTGLTARQNFQGIYYALRPQDFVMGKGRKAHYDEELEVRVWNIKCDAANALPCLSCGINVCEECRYVPRVRDAPLYRSSYRRPQNDPAMMSRNVICYCPACDGGVEAGLPLSLSKYCDCDQYTRWICLVCKVKEAKINWLYYENLTKGNWAWDQDLEDGMCLDDHVDRRAFWCPCGKRPPRNGNVRCAWCRKRHDLDTWKDEDPYYIPAFDEELDFSAG</sequence>
<dbReference type="RefSeq" id="XP_031003248.1">
    <property type="nucleotide sequence ID" value="XM_031151550.1"/>
</dbReference>
<name>A0A8H8TXL7_9HELO</name>
<protein>
    <submittedName>
        <fullName evidence="1">Uncharacterized protein</fullName>
    </submittedName>
</protein>
<dbReference type="EMBL" id="QGMH01000130">
    <property type="protein sequence ID" value="TVY24460.1"/>
    <property type="molecule type" value="Genomic_DNA"/>
</dbReference>
<accession>A0A8H8TXL7</accession>
<dbReference type="AlphaFoldDB" id="A0A8H8TXL7"/>
<reference evidence="1 2" key="1">
    <citation type="submission" date="2018-05" db="EMBL/GenBank/DDBJ databases">
        <title>Genome sequencing and assembly of the regulated plant pathogen Lachnellula willkommii and related sister species for the development of diagnostic species identification markers.</title>
        <authorList>
            <person name="Giroux E."/>
            <person name="Bilodeau G."/>
        </authorList>
    </citation>
    <scope>NUCLEOTIDE SEQUENCE [LARGE SCALE GENOMIC DNA]</scope>
    <source>
        <strain evidence="1 2">CBS 185.66</strain>
    </source>
</reference>
<dbReference type="GeneID" id="41986812"/>
<dbReference type="OrthoDB" id="3678990at2759"/>
<keyword evidence="2" id="KW-1185">Reference proteome</keyword>
<proteinExistence type="predicted"/>
<organism evidence="1 2">
    <name type="scientific">Lachnellula hyalina</name>
    <dbReference type="NCBI Taxonomy" id="1316788"/>
    <lineage>
        <taxon>Eukaryota</taxon>
        <taxon>Fungi</taxon>
        <taxon>Dikarya</taxon>
        <taxon>Ascomycota</taxon>
        <taxon>Pezizomycotina</taxon>
        <taxon>Leotiomycetes</taxon>
        <taxon>Helotiales</taxon>
        <taxon>Lachnaceae</taxon>
        <taxon>Lachnellula</taxon>
    </lineage>
</organism>
<gene>
    <name evidence="1" type="ORF">LHYA1_G006614</name>
</gene>
<evidence type="ECO:0000313" key="2">
    <source>
        <dbReference type="Proteomes" id="UP000431533"/>
    </source>
</evidence>
<dbReference type="Proteomes" id="UP000431533">
    <property type="component" value="Unassembled WGS sequence"/>
</dbReference>
<evidence type="ECO:0000313" key="1">
    <source>
        <dbReference type="EMBL" id="TVY24460.1"/>
    </source>
</evidence>
<comment type="caution">
    <text evidence="1">The sequence shown here is derived from an EMBL/GenBank/DDBJ whole genome shotgun (WGS) entry which is preliminary data.</text>
</comment>